<feature type="transmembrane region" description="Helical" evidence="1">
    <location>
        <begin position="60"/>
        <end position="79"/>
    </location>
</feature>
<dbReference type="Proteomes" id="UP001058271">
    <property type="component" value="Chromosome"/>
</dbReference>
<reference evidence="2" key="1">
    <citation type="submission" date="2021-04" db="EMBL/GenBank/DDBJ databases">
        <title>Biosynthetic gene clusters of Dactylosporangioum roseum.</title>
        <authorList>
            <person name="Hartkoorn R.C."/>
            <person name="Beaudoing E."/>
            <person name="Hot D."/>
            <person name="Moureu S."/>
        </authorList>
    </citation>
    <scope>NUCLEOTIDE SEQUENCE</scope>
    <source>
        <strain evidence="2">NRRL B-16295</strain>
    </source>
</reference>
<keyword evidence="3" id="KW-1185">Reference proteome</keyword>
<keyword evidence="1" id="KW-0812">Transmembrane</keyword>
<sequence>MNQITAFLSTLSGLVLFGAAYYIHQKVRLTRTACVIAAAAGLLTYTSAIGTWVNSIAAKASILLVAAVVVGICVIVADVKGKKKGADRPALFAFFLVPLFLVAFISTLPNVLDQVGDSVDRVTQQTVK</sequence>
<organism evidence="2 3">
    <name type="scientific">Dactylosporangium roseum</name>
    <dbReference type="NCBI Taxonomy" id="47989"/>
    <lineage>
        <taxon>Bacteria</taxon>
        <taxon>Bacillati</taxon>
        <taxon>Actinomycetota</taxon>
        <taxon>Actinomycetes</taxon>
        <taxon>Micromonosporales</taxon>
        <taxon>Micromonosporaceae</taxon>
        <taxon>Dactylosporangium</taxon>
    </lineage>
</organism>
<dbReference type="EMBL" id="CP073721">
    <property type="protein sequence ID" value="UWZ37824.1"/>
    <property type="molecule type" value="Genomic_DNA"/>
</dbReference>
<name>A0ABY5Z6Z7_9ACTN</name>
<feature type="transmembrane region" description="Helical" evidence="1">
    <location>
        <begin position="6"/>
        <end position="23"/>
    </location>
</feature>
<evidence type="ECO:0000313" key="3">
    <source>
        <dbReference type="Proteomes" id="UP001058271"/>
    </source>
</evidence>
<feature type="transmembrane region" description="Helical" evidence="1">
    <location>
        <begin position="91"/>
        <end position="112"/>
    </location>
</feature>
<feature type="transmembrane region" description="Helical" evidence="1">
    <location>
        <begin position="35"/>
        <end position="54"/>
    </location>
</feature>
<keyword evidence="1" id="KW-0472">Membrane</keyword>
<evidence type="ECO:0000313" key="2">
    <source>
        <dbReference type="EMBL" id="UWZ37824.1"/>
    </source>
</evidence>
<evidence type="ECO:0000256" key="1">
    <source>
        <dbReference type="SAM" id="Phobius"/>
    </source>
</evidence>
<proteinExistence type="predicted"/>
<dbReference type="RefSeq" id="WP_260727187.1">
    <property type="nucleotide sequence ID" value="NZ_BAAABS010000033.1"/>
</dbReference>
<gene>
    <name evidence="2" type="ORF">Drose_06000</name>
</gene>
<protein>
    <submittedName>
        <fullName evidence="2">Uncharacterized protein</fullName>
    </submittedName>
</protein>
<accession>A0ABY5Z6Z7</accession>
<keyword evidence="1" id="KW-1133">Transmembrane helix</keyword>